<dbReference type="PANTHER" id="PTHR43289:SF34">
    <property type="entry name" value="SERINE_THREONINE-PROTEIN KINASE YBDM-RELATED"/>
    <property type="match status" value="1"/>
</dbReference>
<dbReference type="InterPro" id="IPR008271">
    <property type="entry name" value="Ser/Thr_kinase_AS"/>
</dbReference>
<feature type="binding site" evidence="5">
    <location>
        <position position="41"/>
    </location>
    <ligand>
        <name>ATP</name>
        <dbReference type="ChEBI" id="CHEBI:30616"/>
    </ligand>
</feature>
<evidence type="ECO:0000256" key="6">
    <source>
        <dbReference type="SAM" id="MobiDB-lite"/>
    </source>
</evidence>
<organism evidence="9 10">
    <name type="scientific">Streptomyces capitiformicae</name>
    <dbReference type="NCBI Taxonomy" id="2014920"/>
    <lineage>
        <taxon>Bacteria</taxon>
        <taxon>Bacillati</taxon>
        <taxon>Actinomycetota</taxon>
        <taxon>Actinomycetes</taxon>
        <taxon>Kitasatosporales</taxon>
        <taxon>Streptomycetaceae</taxon>
        <taxon>Streptomyces</taxon>
    </lineage>
</organism>
<keyword evidence="7" id="KW-0472">Membrane</keyword>
<keyword evidence="3" id="KW-0418">Kinase</keyword>
<dbReference type="PROSITE" id="PS50011">
    <property type="entry name" value="PROTEIN_KINASE_DOM"/>
    <property type="match status" value="1"/>
</dbReference>
<reference evidence="9" key="1">
    <citation type="journal article" date="2014" name="Int. J. Syst. Evol. Microbiol.">
        <title>Complete genome sequence of Corynebacterium casei LMG S-19264T (=DSM 44701T), isolated from a smear-ripened cheese.</title>
        <authorList>
            <consortium name="US DOE Joint Genome Institute (JGI-PGF)"/>
            <person name="Walter F."/>
            <person name="Albersmeier A."/>
            <person name="Kalinowski J."/>
            <person name="Ruckert C."/>
        </authorList>
    </citation>
    <scope>NUCLEOTIDE SEQUENCE</scope>
    <source>
        <strain evidence="9">CGMCC 4.7403</strain>
    </source>
</reference>
<dbReference type="Pfam" id="PF13464">
    <property type="entry name" value="RodZ_C"/>
    <property type="match status" value="1"/>
</dbReference>
<sequence length="463" mass="47955">MGETGMPERIGGYAVERRLGAGGMGTVYLARSRGGRAVAVKVARPELAADRHFRERFRAEVDAARRVGGFHTAPVVDADPEAEAPWLATAYIPGPTLSGLLEEQGPMDERRLRLLGAALAEALQAIHSCGLVHRDLKPGNIIMAEDGPRVLDFGIARAVESTRITSTGAAFGTPGFLAPEQAQGLEVTGAADVFALGAVLVAAAGGSAFGEGTPMGLMYRSVHEPADMSAVPQDLRPLVAECLAKDPAGRPTPERLLDQLVPGPAPDAPTVATPAEPPVPTMPLGSRERGAGDRPEAGPVTADASGRAGRSPGRAFVMALVAAGVAAALIGGGVYLTQNDNRAGTPSASPSDTPSPSKTPQASSPPSETGAPTGEISDAPKDRVTVVVSAENERSWVSAKDVDGELLYDGLLNEGETKTFTDEERIDLVLGDPGAVRLVVNGKEYQGGFQPGQVERLTFTKSD</sequence>
<keyword evidence="7" id="KW-0812">Transmembrane</keyword>
<dbReference type="InterPro" id="IPR011009">
    <property type="entry name" value="Kinase-like_dom_sf"/>
</dbReference>
<dbReference type="PANTHER" id="PTHR43289">
    <property type="entry name" value="MITOGEN-ACTIVATED PROTEIN KINASE KINASE KINASE 20-RELATED"/>
    <property type="match status" value="1"/>
</dbReference>
<dbReference type="Proteomes" id="UP000603227">
    <property type="component" value="Unassembled WGS sequence"/>
</dbReference>
<dbReference type="PROSITE" id="PS00108">
    <property type="entry name" value="PROTEIN_KINASE_ST"/>
    <property type="match status" value="1"/>
</dbReference>
<dbReference type="AlphaFoldDB" id="A0A918ZM48"/>
<feature type="region of interest" description="Disordered" evidence="6">
    <location>
        <begin position="246"/>
        <end position="310"/>
    </location>
</feature>
<dbReference type="Gene3D" id="1.10.510.10">
    <property type="entry name" value="Transferase(Phosphotransferase) domain 1"/>
    <property type="match status" value="1"/>
</dbReference>
<reference evidence="9" key="2">
    <citation type="submission" date="2020-09" db="EMBL/GenBank/DDBJ databases">
        <authorList>
            <person name="Sun Q."/>
            <person name="Zhou Y."/>
        </authorList>
    </citation>
    <scope>NUCLEOTIDE SEQUENCE</scope>
    <source>
        <strain evidence="9">CGMCC 4.7403</strain>
    </source>
</reference>
<dbReference type="InterPro" id="IPR000719">
    <property type="entry name" value="Prot_kinase_dom"/>
</dbReference>
<dbReference type="InterPro" id="IPR017441">
    <property type="entry name" value="Protein_kinase_ATP_BS"/>
</dbReference>
<proteinExistence type="predicted"/>
<keyword evidence="1" id="KW-0808">Transferase</keyword>
<dbReference type="EMBL" id="BNAT01000047">
    <property type="protein sequence ID" value="GHE58492.1"/>
    <property type="molecule type" value="Genomic_DNA"/>
</dbReference>
<evidence type="ECO:0000256" key="1">
    <source>
        <dbReference type="ARBA" id="ARBA00022679"/>
    </source>
</evidence>
<gene>
    <name evidence="9" type="ORF">GCM10017771_81470</name>
</gene>
<dbReference type="GO" id="GO:0004674">
    <property type="term" value="F:protein serine/threonine kinase activity"/>
    <property type="evidence" value="ECO:0007669"/>
    <property type="project" value="TreeGrafter"/>
</dbReference>
<keyword evidence="7" id="KW-1133">Transmembrane helix</keyword>
<evidence type="ECO:0000259" key="8">
    <source>
        <dbReference type="PROSITE" id="PS50011"/>
    </source>
</evidence>
<dbReference type="PROSITE" id="PS00107">
    <property type="entry name" value="PROTEIN_KINASE_ATP"/>
    <property type="match status" value="1"/>
</dbReference>
<feature type="domain" description="Protein kinase" evidence="8">
    <location>
        <begin position="13"/>
        <end position="271"/>
    </location>
</feature>
<feature type="compositionally biased region" description="Basic and acidic residues" evidence="6">
    <location>
        <begin position="286"/>
        <end position="296"/>
    </location>
</feature>
<protein>
    <recommendedName>
        <fullName evidence="8">Protein kinase domain-containing protein</fullName>
    </recommendedName>
</protein>
<dbReference type="Pfam" id="PF00069">
    <property type="entry name" value="Pkinase"/>
    <property type="match status" value="1"/>
</dbReference>
<comment type="caution">
    <text evidence="9">The sequence shown here is derived from an EMBL/GenBank/DDBJ whole genome shotgun (WGS) entry which is preliminary data.</text>
</comment>
<feature type="compositionally biased region" description="Low complexity" evidence="6">
    <location>
        <begin position="345"/>
        <end position="360"/>
    </location>
</feature>
<keyword evidence="10" id="KW-1185">Reference proteome</keyword>
<keyword evidence="2 5" id="KW-0547">Nucleotide-binding</keyword>
<evidence type="ECO:0000256" key="5">
    <source>
        <dbReference type="PROSITE-ProRule" id="PRU10141"/>
    </source>
</evidence>
<keyword evidence="4 5" id="KW-0067">ATP-binding</keyword>
<dbReference type="GO" id="GO:0005524">
    <property type="term" value="F:ATP binding"/>
    <property type="evidence" value="ECO:0007669"/>
    <property type="project" value="UniProtKB-UniRule"/>
</dbReference>
<evidence type="ECO:0000256" key="4">
    <source>
        <dbReference type="ARBA" id="ARBA00022840"/>
    </source>
</evidence>
<evidence type="ECO:0000256" key="3">
    <source>
        <dbReference type="ARBA" id="ARBA00022777"/>
    </source>
</evidence>
<dbReference type="Gene3D" id="3.30.200.20">
    <property type="entry name" value="Phosphorylase Kinase, domain 1"/>
    <property type="match status" value="1"/>
</dbReference>
<dbReference type="SUPFAM" id="SSF56112">
    <property type="entry name" value="Protein kinase-like (PK-like)"/>
    <property type="match status" value="1"/>
</dbReference>
<dbReference type="CDD" id="cd14014">
    <property type="entry name" value="STKc_PknB_like"/>
    <property type="match status" value="1"/>
</dbReference>
<dbReference type="SMART" id="SM00220">
    <property type="entry name" value="S_TKc"/>
    <property type="match status" value="1"/>
</dbReference>
<evidence type="ECO:0000313" key="10">
    <source>
        <dbReference type="Proteomes" id="UP000603227"/>
    </source>
</evidence>
<evidence type="ECO:0000256" key="7">
    <source>
        <dbReference type="SAM" id="Phobius"/>
    </source>
</evidence>
<accession>A0A918ZM48</accession>
<evidence type="ECO:0000256" key="2">
    <source>
        <dbReference type="ARBA" id="ARBA00022741"/>
    </source>
</evidence>
<evidence type="ECO:0000313" key="9">
    <source>
        <dbReference type="EMBL" id="GHE58492.1"/>
    </source>
</evidence>
<name>A0A918ZM48_9ACTN</name>
<feature type="region of interest" description="Disordered" evidence="6">
    <location>
        <begin position="341"/>
        <end position="382"/>
    </location>
</feature>
<feature type="compositionally biased region" description="Basic and acidic residues" evidence="6">
    <location>
        <begin position="246"/>
        <end position="257"/>
    </location>
</feature>
<feature type="transmembrane region" description="Helical" evidence="7">
    <location>
        <begin position="315"/>
        <end position="336"/>
    </location>
</feature>
<dbReference type="InterPro" id="IPR025194">
    <property type="entry name" value="RodZ-like_C"/>
</dbReference>